<evidence type="ECO:0000256" key="1">
    <source>
        <dbReference type="ARBA" id="ARBA00004127"/>
    </source>
</evidence>
<feature type="region of interest" description="Disordered" evidence="11">
    <location>
        <begin position="838"/>
        <end position="867"/>
    </location>
</feature>
<keyword evidence="5" id="KW-0547">Nucleotide-binding</keyword>
<dbReference type="InterPro" id="IPR039421">
    <property type="entry name" value="Type_1_exporter"/>
</dbReference>
<sequence>MAKQTVFVVLASIIDIVMSTILFVNGDKWELFPLSIVDYSFPTSFIDIWLWTILRNCIITGCVIGVVKNSDDGPRRLKQVSRFPYFIACMNGFYSCVKLLVFSEQPEFVMGPTLKWFWGLFAWNLFGIVVFIAQWNSLESLCSDFSPENETKSSSTHKSTEKQPLMSKSNHVINDYSSIDEVEVCIENGKPRIVENAKSKSKHERHEGKDISDGKEDKKDETDKKGMSELVNRATVGKMVSFVIHDWPLIIVGVVFLIGAAVSQIFLPLYTGKVITGIVVSGDHSQFTKSLIEMAAISLVASICSGIRGGCFTVCIQRLNIRVRNALFSSFLNQEIGFFDKTTTGEILSRLTSDITTMTDTIGLNFNVFLRSVIKALGVCVFMFALSWRLFLVPFLGLPLIFAVSKVYGKYYKKLQEEVQNRFAHANEVAEEVCSSMITVRSFANEEGEKKRYSNRLSKVFEIQLKQAFSYSGYVWSTQIFTMLFEVLVLAYGGHLVLNKLMSAESIMSFVLYQYTMSDCISTIGAVYTGLMQALGAAEKVFELIERTPAMDIHQGHQAPDDLEGRIKFDNVTFAYPTRKDQPVLENVSFEVSPGEVVALVGPSGGGKSSCVKLLERFYDCSNGQVLIDGRPLNQYKHEFLHEKVALVGQEPVLFARSIHDNILYGLDENNYTNYDVTQAAITANAHNFINELYQGYQTETGEKGTQMSGGQKQRVAIARALVRNPRILLLDEATSALDTESEFLVQEALERSKADRTVLLIAHRLSTVERADRIVVIVKGKVVETGNHRELMEKQGLYYKLVYRQLHQSTQPTTSNDLENSDDVIVDDVDQLQTSQRAIPRKRSISSNASSSYGSSCSPSSFRLKV</sequence>
<dbReference type="SMART" id="SM00382">
    <property type="entry name" value="AAA"/>
    <property type="match status" value="1"/>
</dbReference>
<evidence type="ECO:0000256" key="12">
    <source>
        <dbReference type="SAM" id="Phobius"/>
    </source>
</evidence>
<dbReference type="GO" id="GO:0015421">
    <property type="term" value="F:ABC-type oligopeptide transporter activity"/>
    <property type="evidence" value="ECO:0007669"/>
    <property type="project" value="TreeGrafter"/>
</dbReference>
<accession>A0A6F9D4X5</accession>
<feature type="transmembrane region" description="Helical" evidence="12">
    <location>
        <begin position="83"/>
        <end position="102"/>
    </location>
</feature>
<evidence type="ECO:0000256" key="5">
    <source>
        <dbReference type="ARBA" id="ARBA00022741"/>
    </source>
</evidence>
<dbReference type="GO" id="GO:0005524">
    <property type="term" value="F:ATP binding"/>
    <property type="evidence" value="ECO:0007669"/>
    <property type="project" value="UniProtKB-KW"/>
</dbReference>
<dbReference type="InterPro" id="IPR036640">
    <property type="entry name" value="ABC1_TM_sf"/>
</dbReference>
<feature type="compositionally biased region" description="Low complexity" evidence="11">
    <location>
        <begin position="846"/>
        <end position="867"/>
    </location>
</feature>
<dbReference type="InterPro" id="IPR011527">
    <property type="entry name" value="ABC1_TM_dom"/>
</dbReference>
<evidence type="ECO:0000256" key="9">
    <source>
        <dbReference type="ARBA" id="ARBA00022989"/>
    </source>
</evidence>
<reference evidence="15" key="1">
    <citation type="submission" date="2020-04" db="EMBL/GenBank/DDBJ databases">
        <authorList>
            <person name="Neveu A P."/>
        </authorList>
    </citation>
    <scope>NUCLEOTIDE SEQUENCE</scope>
    <source>
        <tissue evidence="15">Whole embryo</tissue>
    </source>
</reference>
<dbReference type="SUPFAM" id="SSF90123">
    <property type="entry name" value="ABC transporter transmembrane region"/>
    <property type="match status" value="1"/>
</dbReference>
<dbReference type="InterPro" id="IPR017871">
    <property type="entry name" value="ABC_transporter-like_CS"/>
</dbReference>
<evidence type="ECO:0000313" key="15">
    <source>
        <dbReference type="EMBL" id="CAB3219624.1"/>
    </source>
</evidence>
<keyword evidence="10 12" id="KW-0472">Membrane</keyword>
<evidence type="ECO:0000256" key="6">
    <source>
        <dbReference type="ARBA" id="ARBA00022840"/>
    </source>
</evidence>
<evidence type="ECO:0000259" key="14">
    <source>
        <dbReference type="PROSITE" id="PS50929"/>
    </source>
</evidence>
<dbReference type="SUPFAM" id="SSF52540">
    <property type="entry name" value="P-loop containing nucleoside triphosphate hydrolases"/>
    <property type="match status" value="1"/>
</dbReference>
<keyword evidence="8" id="KW-1278">Translocase</keyword>
<dbReference type="GO" id="GO:0016020">
    <property type="term" value="C:membrane"/>
    <property type="evidence" value="ECO:0007669"/>
    <property type="project" value="InterPro"/>
</dbReference>
<dbReference type="FunFam" id="1.20.1560.10:FF:000215">
    <property type="entry name" value="ABC transporter B family member 4"/>
    <property type="match status" value="1"/>
</dbReference>
<keyword evidence="7" id="KW-0653">Protein transport</keyword>
<dbReference type="FunFam" id="3.40.50.300:FF:000140">
    <property type="entry name" value="Lipid A export ATP-binding/permease protein MsbA"/>
    <property type="match status" value="1"/>
</dbReference>
<comment type="subcellular location">
    <subcellularLocation>
        <location evidence="1">Endomembrane system</location>
        <topology evidence="1">Multi-pass membrane protein</topology>
    </subcellularLocation>
</comment>
<keyword evidence="3" id="KW-0813">Transport</keyword>
<keyword evidence="9 12" id="KW-1133">Transmembrane helix</keyword>
<comment type="similarity">
    <text evidence="2">Belongs to the ABC transporter superfamily. ABCB family. MHC peptide exporter (TC 3.A.1.209) subfamily.</text>
</comment>
<proteinExistence type="evidence at transcript level"/>
<dbReference type="PROSITE" id="PS50893">
    <property type="entry name" value="ABC_TRANSPORTER_2"/>
    <property type="match status" value="1"/>
</dbReference>
<feature type="domain" description="ABC transmembrane type-1" evidence="14">
    <location>
        <begin position="251"/>
        <end position="533"/>
    </location>
</feature>
<dbReference type="Gene3D" id="1.20.1560.10">
    <property type="entry name" value="ABC transporter type 1, transmembrane domain"/>
    <property type="match status" value="1"/>
</dbReference>
<dbReference type="Pfam" id="PF00664">
    <property type="entry name" value="ABC_membrane"/>
    <property type="match status" value="1"/>
</dbReference>
<dbReference type="PROSITE" id="PS00211">
    <property type="entry name" value="ABC_TRANSPORTER_1"/>
    <property type="match status" value="1"/>
</dbReference>
<organism evidence="15">
    <name type="scientific">Phallusia mammillata</name>
    <dbReference type="NCBI Taxonomy" id="59560"/>
    <lineage>
        <taxon>Eukaryota</taxon>
        <taxon>Metazoa</taxon>
        <taxon>Chordata</taxon>
        <taxon>Tunicata</taxon>
        <taxon>Ascidiacea</taxon>
        <taxon>Phlebobranchia</taxon>
        <taxon>Ascidiidae</taxon>
        <taxon>Phallusia</taxon>
    </lineage>
</organism>
<dbReference type="Pfam" id="PF00005">
    <property type="entry name" value="ABC_tran"/>
    <property type="match status" value="1"/>
</dbReference>
<evidence type="ECO:0000256" key="11">
    <source>
        <dbReference type="SAM" id="MobiDB-lite"/>
    </source>
</evidence>
<feature type="transmembrane region" description="Helical" evidence="12">
    <location>
        <begin position="474"/>
        <end position="498"/>
    </location>
</feature>
<evidence type="ECO:0000256" key="2">
    <source>
        <dbReference type="ARBA" id="ARBA00006493"/>
    </source>
</evidence>
<feature type="transmembrane region" description="Helical" evidence="12">
    <location>
        <begin position="247"/>
        <end position="271"/>
    </location>
</feature>
<feature type="region of interest" description="Disordered" evidence="11">
    <location>
        <begin position="196"/>
        <end position="224"/>
    </location>
</feature>
<dbReference type="Gene3D" id="3.40.50.300">
    <property type="entry name" value="P-loop containing nucleotide triphosphate hydrolases"/>
    <property type="match status" value="1"/>
</dbReference>
<feature type="transmembrane region" description="Helical" evidence="12">
    <location>
        <begin position="114"/>
        <end position="133"/>
    </location>
</feature>
<dbReference type="GO" id="GO:0012505">
    <property type="term" value="C:endomembrane system"/>
    <property type="evidence" value="ECO:0007669"/>
    <property type="project" value="UniProtKB-SubCell"/>
</dbReference>
<name>A0A6F9D4X5_9ASCI</name>
<evidence type="ECO:0000256" key="8">
    <source>
        <dbReference type="ARBA" id="ARBA00022967"/>
    </source>
</evidence>
<dbReference type="EMBL" id="LR782591">
    <property type="protein sequence ID" value="CAB3219624.1"/>
    <property type="molecule type" value="mRNA"/>
</dbReference>
<dbReference type="PANTHER" id="PTHR43394:SF19">
    <property type="entry name" value="ABC TRANSPORTER B FAMILY"/>
    <property type="match status" value="1"/>
</dbReference>
<feature type="region of interest" description="Disordered" evidence="11">
    <location>
        <begin position="147"/>
        <end position="166"/>
    </location>
</feature>
<feature type="transmembrane region" description="Helical" evidence="12">
    <location>
        <begin position="48"/>
        <end position="67"/>
    </location>
</feature>
<dbReference type="PANTHER" id="PTHR43394">
    <property type="entry name" value="ATP-DEPENDENT PERMEASE MDL1, MITOCHONDRIAL"/>
    <property type="match status" value="1"/>
</dbReference>
<feature type="transmembrane region" description="Helical" evidence="12">
    <location>
        <begin position="376"/>
        <end position="402"/>
    </location>
</feature>
<dbReference type="InterPro" id="IPR003439">
    <property type="entry name" value="ABC_transporter-like_ATP-bd"/>
</dbReference>
<feature type="domain" description="ABC transporter" evidence="13">
    <location>
        <begin position="567"/>
        <end position="805"/>
    </location>
</feature>
<keyword evidence="6 15" id="KW-0067">ATP-binding</keyword>
<dbReference type="PROSITE" id="PS50929">
    <property type="entry name" value="ABC_TM1F"/>
    <property type="match status" value="1"/>
</dbReference>
<evidence type="ECO:0000259" key="13">
    <source>
        <dbReference type="PROSITE" id="PS50893"/>
    </source>
</evidence>
<gene>
    <name evidence="15" type="primary">Abcb9-002</name>
</gene>
<dbReference type="GO" id="GO:0016887">
    <property type="term" value="F:ATP hydrolysis activity"/>
    <property type="evidence" value="ECO:0007669"/>
    <property type="project" value="InterPro"/>
</dbReference>
<evidence type="ECO:0000256" key="7">
    <source>
        <dbReference type="ARBA" id="ARBA00022856"/>
    </source>
</evidence>
<evidence type="ECO:0000256" key="3">
    <source>
        <dbReference type="ARBA" id="ARBA00022448"/>
    </source>
</evidence>
<evidence type="ECO:0000256" key="4">
    <source>
        <dbReference type="ARBA" id="ARBA00022692"/>
    </source>
</evidence>
<dbReference type="InterPro" id="IPR027417">
    <property type="entry name" value="P-loop_NTPase"/>
</dbReference>
<protein>
    <submittedName>
        <fullName evidence="15">ATP-binding cassette sub-family B member 9-like</fullName>
    </submittedName>
</protein>
<keyword evidence="7" id="KW-0571">Peptide transport</keyword>
<dbReference type="AlphaFoldDB" id="A0A6F9D4X5"/>
<dbReference type="PIRSF" id="PIRSF002773">
    <property type="entry name" value="ABC_prm/ATPase_B"/>
    <property type="match status" value="1"/>
</dbReference>
<keyword evidence="4 12" id="KW-0812">Transmembrane</keyword>
<dbReference type="InterPro" id="IPR003593">
    <property type="entry name" value="AAA+_ATPase"/>
</dbReference>
<feature type="transmembrane region" description="Helical" evidence="12">
    <location>
        <begin position="7"/>
        <end position="24"/>
    </location>
</feature>
<feature type="transmembrane region" description="Helical" evidence="12">
    <location>
        <begin position="291"/>
        <end position="316"/>
    </location>
</feature>
<evidence type="ECO:0000256" key="10">
    <source>
        <dbReference type="ARBA" id="ARBA00023136"/>
    </source>
</evidence>